<dbReference type="KEGG" id="saf:SULAZ_0568"/>
<feature type="transmembrane region" description="Helical" evidence="1">
    <location>
        <begin position="20"/>
        <end position="43"/>
    </location>
</feature>
<proteinExistence type="predicted"/>
<name>C1DTX1_SULAA</name>
<dbReference type="Proteomes" id="UP000001369">
    <property type="component" value="Chromosome"/>
</dbReference>
<dbReference type="InterPro" id="IPR027396">
    <property type="entry name" value="DsrEFH-like"/>
</dbReference>
<evidence type="ECO:0000313" key="3">
    <source>
        <dbReference type="Proteomes" id="UP000001369"/>
    </source>
</evidence>
<gene>
    <name evidence="2" type="ordered locus">SULAZ_0568</name>
</gene>
<dbReference type="AlphaFoldDB" id="C1DTX1"/>
<keyword evidence="3" id="KW-1185">Reference proteome</keyword>
<evidence type="ECO:0000256" key="1">
    <source>
        <dbReference type="SAM" id="Phobius"/>
    </source>
</evidence>
<keyword evidence="1" id="KW-0812">Transmembrane</keyword>
<evidence type="ECO:0008006" key="4">
    <source>
        <dbReference type="Google" id="ProtNLM"/>
    </source>
</evidence>
<keyword evidence="1" id="KW-0472">Membrane</keyword>
<dbReference type="InterPro" id="IPR032836">
    <property type="entry name" value="DsrE2-like"/>
</dbReference>
<evidence type="ECO:0000313" key="2">
    <source>
        <dbReference type="EMBL" id="ACN98427.1"/>
    </source>
</evidence>
<dbReference type="Pfam" id="PF13686">
    <property type="entry name" value="DrsE_2"/>
    <property type="match status" value="1"/>
</dbReference>
<reference evidence="2 3" key="1">
    <citation type="journal article" date="2009" name="J. Bacteriol.">
        <title>Complete and draft genome sequences of six members of the Aquificales.</title>
        <authorList>
            <person name="Reysenbach A.L."/>
            <person name="Hamamura N."/>
            <person name="Podar M."/>
            <person name="Griffiths E."/>
            <person name="Ferreira S."/>
            <person name="Hochstein R."/>
            <person name="Heidelberg J."/>
            <person name="Johnson J."/>
            <person name="Mead D."/>
            <person name="Pohorille A."/>
            <person name="Sarmiento M."/>
            <person name="Schweighofer K."/>
            <person name="Seshadri R."/>
            <person name="Voytek M.A."/>
        </authorList>
    </citation>
    <scope>NUCLEOTIDE SEQUENCE [LARGE SCALE GENOMIC DNA]</scope>
    <source>
        <strain evidence="3">Az-Fu1 / DSM 15241 / OCM 825</strain>
    </source>
</reference>
<organism evidence="2 3">
    <name type="scientific">Sulfurihydrogenibium azorense (strain DSM 15241 / OCM 825 / Az-Fu1)</name>
    <dbReference type="NCBI Taxonomy" id="204536"/>
    <lineage>
        <taxon>Bacteria</taxon>
        <taxon>Pseudomonadati</taxon>
        <taxon>Aquificota</taxon>
        <taxon>Aquificia</taxon>
        <taxon>Aquificales</taxon>
        <taxon>Hydrogenothermaceae</taxon>
        <taxon>Sulfurihydrogenibium</taxon>
    </lineage>
</organism>
<dbReference type="SUPFAM" id="SSF75169">
    <property type="entry name" value="DsrEFH-like"/>
    <property type="match status" value="1"/>
</dbReference>
<accession>C1DTX1</accession>
<dbReference type="HOGENOM" id="CLU_094970_1_0_0"/>
<keyword evidence="1" id="KW-1133">Transmembrane helix</keyword>
<dbReference type="eggNOG" id="COG2210">
    <property type="taxonomic scope" value="Bacteria"/>
</dbReference>
<dbReference type="OrthoDB" id="9802028at2"/>
<dbReference type="EMBL" id="CP001229">
    <property type="protein sequence ID" value="ACN98427.1"/>
    <property type="molecule type" value="Genomic_DNA"/>
</dbReference>
<protein>
    <recommendedName>
        <fullName evidence="4">Peroxiredoxin family protein</fullName>
    </recommendedName>
</protein>
<dbReference type="RefSeq" id="WP_012673752.1">
    <property type="nucleotide sequence ID" value="NC_012438.1"/>
</dbReference>
<sequence>MATRVGIIVLSGTLDKVMPAFIIGTTAAAMGMEVGMFFSFYGLNAIHKEKHKNLKVSPIGNPAMPMPVPVPQILTIMPGMMDFATSMMKSMMEKHKVPSLPDLIRQAKDLEIKLYPCQTAMTLFGYTTDDLIEGVEKPAGAATFLSFVNAGEKSIVLNF</sequence>
<dbReference type="STRING" id="204536.SULAZ_0568"/>
<dbReference type="Gene3D" id="3.40.1260.10">
    <property type="entry name" value="DsrEFH-like"/>
    <property type="match status" value="1"/>
</dbReference>
<dbReference type="PANTHER" id="PTHR34655">
    <property type="entry name" value="CONSERVED WITHIN P. AEROPHILUM"/>
    <property type="match status" value="1"/>
</dbReference>
<dbReference type="PANTHER" id="PTHR34655:SF2">
    <property type="entry name" value="PEROXIREDOXIN FAMILY PROTEIN"/>
    <property type="match status" value="1"/>
</dbReference>